<proteinExistence type="predicted"/>
<sequence>MLHHHKLLRINKIDRACLDPDLI</sequence>
<name>A0A0A8ZHE7_ARUDO</name>
<reference evidence="1" key="2">
    <citation type="journal article" date="2015" name="Data Brief">
        <title>Shoot transcriptome of the giant reed, Arundo donax.</title>
        <authorList>
            <person name="Barrero R.A."/>
            <person name="Guerrero F.D."/>
            <person name="Moolhuijzen P."/>
            <person name="Goolsby J.A."/>
            <person name="Tidwell J."/>
            <person name="Bellgard S.E."/>
            <person name="Bellgard M.I."/>
        </authorList>
    </citation>
    <scope>NUCLEOTIDE SEQUENCE</scope>
    <source>
        <tissue evidence="1">Shoot tissue taken approximately 20 cm above the soil surface</tissue>
    </source>
</reference>
<protein>
    <submittedName>
        <fullName evidence="1">Uncharacterized protein</fullName>
    </submittedName>
</protein>
<organism evidence="1">
    <name type="scientific">Arundo donax</name>
    <name type="common">Giant reed</name>
    <name type="synonym">Donax arundinaceus</name>
    <dbReference type="NCBI Taxonomy" id="35708"/>
    <lineage>
        <taxon>Eukaryota</taxon>
        <taxon>Viridiplantae</taxon>
        <taxon>Streptophyta</taxon>
        <taxon>Embryophyta</taxon>
        <taxon>Tracheophyta</taxon>
        <taxon>Spermatophyta</taxon>
        <taxon>Magnoliopsida</taxon>
        <taxon>Liliopsida</taxon>
        <taxon>Poales</taxon>
        <taxon>Poaceae</taxon>
        <taxon>PACMAD clade</taxon>
        <taxon>Arundinoideae</taxon>
        <taxon>Arundineae</taxon>
        <taxon>Arundo</taxon>
    </lineage>
</organism>
<reference evidence="1" key="1">
    <citation type="submission" date="2014-09" db="EMBL/GenBank/DDBJ databases">
        <authorList>
            <person name="Magalhaes I.L.F."/>
            <person name="Oliveira U."/>
            <person name="Santos F.R."/>
            <person name="Vidigal T.H.D.A."/>
            <person name="Brescovit A.D."/>
            <person name="Santos A.J."/>
        </authorList>
    </citation>
    <scope>NUCLEOTIDE SEQUENCE</scope>
    <source>
        <tissue evidence="1">Shoot tissue taken approximately 20 cm above the soil surface</tissue>
    </source>
</reference>
<dbReference type="EMBL" id="GBRH01259061">
    <property type="protein sequence ID" value="JAD38834.1"/>
    <property type="molecule type" value="Transcribed_RNA"/>
</dbReference>
<evidence type="ECO:0000313" key="1">
    <source>
        <dbReference type="EMBL" id="JAD38834.1"/>
    </source>
</evidence>
<accession>A0A0A8ZHE7</accession>
<dbReference type="AlphaFoldDB" id="A0A0A8ZHE7"/>